<keyword evidence="9" id="KW-1185">Reference proteome</keyword>
<reference evidence="8" key="1">
    <citation type="journal article" date="2020" name="Int. J. Syst. Evol. Microbiol.">
        <title>Aquipluma nitroreducens gen. nov. sp. nov., a novel facultatively anaerobic bacterium isolated from a freshwater lake.</title>
        <authorList>
            <person name="Watanabe M."/>
            <person name="Kojima H."/>
            <person name="Fukui M."/>
        </authorList>
    </citation>
    <scope>NUCLEOTIDE SEQUENCE</scope>
    <source>
        <strain evidence="8">MeG22</strain>
    </source>
</reference>
<dbReference type="SUPFAM" id="SSF52172">
    <property type="entry name" value="CheY-like"/>
    <property type="match status" value="1"/>
</dbReference>
<organism evidence="8 9">
    <name type="scientific">Aquipluma nitroreducens</name>
    <dbReference type="NCBI Taxonomy" id="2010828"/>
    <lineage>
        <taxon>Bacteria</taxon>
        <taxon>Pseudomonadati</taxon>
        <taxon>Bacteroidota</taxon>
        <taxon>Bacteroidia</taxon>
        <taxon>Marinilabiliales</taxon>
        <taxon>Prolixibacteraceae</taxon>
        <taxon>Aquipluma</taxon>
    </lineage>
</organism>
<dbReference type="KEGG" id="anf:AQPE_0974"/>
<evidence type="ECO:0000313" key="8">
    <source>
        <dbReference type="EMBL" id="BBE16827.1"/>
    </source>
</evidence>
<dbReference type="AlphaFoldDB" id="A0A5K7S5P4"/>
<evidence type="ECO:0000313" key="9">
    <source>
        <dbReference type="Proteomes" id="UP001193389"/>
    </source>
</evidence>
<keyword evidence="3 8" id="KW-0238">DNA-binding</keyword>
<evidence type="ECO:0000259" key="7">
    <source>
        <dbReference type="PROSITE" id="PS50110"/>
    </source>
</evidence>
<keyword evidence="4" id="KW-0804">Transcription</keyword>
<dbReference type="GO" id="GO:0006355">
    <property type="term" value="P:regulation of DNA-templated transcription"/>
    <property type="evidence" value="ECO:0007669"/>
    <property type="project" value="InterPro"/>
</dbReference>
<name>A0A5K7S5P4_9BACT</name>
<dbReference type="PRINTS" id="PR00038">
    <property type="entry name" value="HTHLUXR"/>
</dbReference>
<gene>
    <name evidence="8" type="ORF">AQPE_0974</name>
</gene>
<evidence type="ECO:0000256" key="5">
    <source>
        <dbReference type="PROSITE-ProRule" id="PRU00169"/>
    </source>
</evidence>
<dbReference type="SMART" id="SM00421">
    <property type="entry name" value="HTH_LUXR"/>
    <property type="match status" value="1"/>
</dbReference>
<protein>
    <submittedName>
        <fullName evidence="8">DNA-binding response regulator, LuxR family</fullName>
    </submittedName>
</protein>
<dbReference type="InterPro" id="IPR000792">
    <property type="entry name" value="Tscrpt_reg_LuxR_C"/>
</dbReference>
<evidence type="ECO:0000259" key="6">
    <source>
        <dbReference type="PROSITE" id="PS50043"/>
    </source>
</evidence>
<dbReference type="Proteomes" id="UP001193389">
    <property type="component" value="Chromosome"/>
</dbReference>
<dbReference type="PANTHER" id="PTHR43214:SF41">
    <property type="entry name" value="NITRATE_NITRITE RESPONSE REGULATOR PROTEIN NARP"/>
    <property type="match status" value="1"/>
</dbReference>
<dbReference type="CDD" id="cd06170">
    <property type="entry name" value="LuxR_C_like"/>
    <property type="match status" value="1"/>
</dbReference>
<evidence type="ECO:0000256" key="4">
    <source>
        <dbReference type="ARBA" id="ARBA00023163"/>
    </source>
</evidence>
<dbReference type="PANTHER" id="PTHR43214">
    <property type="entry name" value="TWO-COMPONENT RESPONSE REGULATOR"/>
    <property type="match status" value="1"/>
</dbReference>
<dbReference type="PROSITE" id="PS00622">
    <property type="entry name" value="HTH_LUXR_1"/>
    <property type="match status" value="1"/>
</dbReference>
<evidence type="ECO:0000256" key="1">
    <source>
        <dbReference type="ARBA" id="ARBA00022553"/>
    </source>
</evidence>
<evidence type="ECO:0000256" key="3">
    <source>
        <dbReference type="ARBA" id="ARBA00023125"/>
    </source>
</evidence>
<dbReference type="SUPFAM" id="SSF46894">
    <property type="entry name" value="C-terminal effector domain of the bipartite response regulators"/>
    <property type="match status" value="1"/>
</dbReference>
<dbReference type="PROSITE" id="PS50043">
    <property type="entry name" value="HTH_LUXR_2"/>
    <property type="match status" value="1"/>
</dbReference>
<dbReference type="Pfam" id="PF00072">
    <property type="entry name" value="Response_reg"/>
    <property type="match status" value="1"/>
</dbReference>
<dbReference type="CDD" id="cd17535">
    <property type="entry name" value="REC_NarL-like"/>
    <property type="match status" value="1"/>
</dbReference>
<dbReference type="Gene3D" id="3.40.50.2300">
    <property type="match status" value="1"/>
</dbReference>
<feature type="domain" description="Response regulatory" evidence="7">
    <location>
        <begin position="5"/>
        <end position="121"/>
    </location>
</feature>
<keyword evidence="1 5" id="KW-0597">Phosphoprotein</keyword>
<accession>A0A5K7S5P4</accession>
<dbReference type="Pfam" id="PF00196">
    <property type="entry name" value="GerE"/>
    <property type="match status" value="1"/>
</dbReference>
<dbReference type="GO" id="GO:0003677">
    <property type="term" value="F:DNA binding"/>
    <property type="evidence" value="ECO:0007669"/>
    <property type="project" value="UniProtKB-KW"/>
</dbReference>
<proteinExistence type="predicted"/>
<dbReference type="InterPro" id="IPR016032">
    <property type="entry name" value="Sig_transdc_resp-reg_C-effctor"/>
</dbReference>
<feature type="modified residue" description="4-aspartylphosphate" evidence="5">
    <location>
        <position position="56"/>
    </location>
</feature>
<feature type="domain" description="HTH luxR-type" evidence="6">
    <location>
        <begin position="141"/>
        <end position="206"/>
    </location>
</feature>
<dbReference type="InterPro" id="IPR039420">
    <property type="entry name" value="WalR-like"/>
</dbReference>
<dbReference type="InterPro" id="IPR011006">
    <property type="entry name" value="CheY-like_superfamily"/>
</dbReference>
<dbReference type="RefSeq" id="WP_318349867.1">
    <property type="nucleotide sequence ID" value="NZ_AP018694.1"/>
</dbReference>
<dbReference type="InterPro" id="IPR058245">
    <property type="entry name" value="NreC/VraR/RcsB-like_REC"/>
</dbReference>
<keyword evidence="2" id="KW-0805">Transcription regulation</keyword>
<dbReference type="EMBL" id="AP018694">
    <property type="protein sequence ID" value="BBE16827.1"/>
    <property type="molecule type" value="Genomic_DNA"/>
</dbReference>
<dbReference type="GO" id="GO:0000160">
    <property type="term" value="P:phosphorelay signal transduction system"/>
    <property type="evidence" value="ECO:0007669"/>
    <property type="project" value="InterPro"/>
</dbReference>
<sequence>MSRINVLLTDDHQIIIDGLKSLLKNSDEIIVAAEANNGREALRILGLLSIDVLLMDIDMPVMNGIEALKEIRKQFRDVKVIILSMHNEAGMIKSLIDLGANGYLLKSCSQDELIGAIRKVASGQSYFSTDVTLALLKPANPEQKNEILTERETEILKLIAAGFSNKEIGDQLYISHRTVDTHRTNLMKKLDVSNIAGLISYAIKNGIF</sequence>
<dbReference type="PROSITE" id="PS50110">
    <property type="entry name" value="RESPONSE_REGULATORY"/>
    <property type="match status" value="1"/>
</dbReference>
<evidence type="ECO:0000256" key="2">
    <source>
        <dbReference type="ARBA" id="ARBA00023015"/>
    </source>
</evidence>
<dbReference type="SMART" id="SM00448">
    <property type="entry name" value="REC"/>
    <property type="match status" value="1"/>
</dbReference>
<dbReference type="InterPro" id="IPR001789">
    <property type="entry name" value="Sig_transdc_resp-reg_receiver"/>
</dbReference>